<evidence type="ECO:0000313" key="10">
    <source>
        <dbReference type="EMBL" id="WNZ21806.1"/>
    </source>
</evidence>
<comment type="function">
    <text evidence="8">Catalyzes the phospholipid dependent N-acylation of the N-terminal cysteine of apolipoprotein, the last step in lipoprotein maturation.</text>
</comment>
<feature type="transmembrane region" description="Helical" evidence="8">
    <location>
        <begin position="49"/>
        <end position="65"/>
    </location>
</feature>
<dbReference type="RefSeq" id="WP_316433110.1">
    <property type="nucleotide sequence ID" value="NZ_CP053586.1"/>
</dbReference>
<evidence type="ECO:0000256" key="5">
    <source>
        <dbReference type="ARBA" id="ARBA00022989"/>
    </source>
</evidence>
<evidence type="ECO:0000256" key="3">
    <source>
        <dbReference type="ARBA" id="ARBA00022679"/>
    </source>
</evidence>
<dbReference type="PANTHER" id="PTHR38686">
    <property type="entry name" value="APOLIPOPROTEIN N-ACYLTRANSFERASE"/>
    <property type="match status" value="1"/>
</dbReference>
<feature type="transmembrane region" description="Helical" evidence="8">
    <location>
        <begin position="192"/>
        <end position="214"/>
    </location>
</feature>
<proteinExistence type="inferred from homology"/>
<dbReference type="PANTHER" id="PTHR38686:SF1">
    <property type="entry name" value="APOLIPOPROTEIN N-ACYLTRANSFERASE"/>
    <property type="match status" value="1"/>
</dbReference>
<keyword evidence="5 8" id="KW-1133">Transmembrane helix</keyword>
<dbReference type="InterPro" id="IPR003010">
    <property type="entry name" value="C-N_Hydrolase"/>
</dbReference>
<keyword evidence="4 8" id="KW-0812">Transmembrane</keyword>
<keyword evidence="6 8" id="KW-0472">Membrane</keyword>
<dbReference type="InterPro" id="IPR036526">
    <property type="entry name" value="C-N_Hydrolase_sf"/>
</dbReference>
<feature type="transmembrane region" description="Helical" evidence="8">
    <location>
        <begin position="151"/>
        <end position="172"/>
    </location>
</feature>
<keyword evidence="2 8" id="KW-1003">Cell membrane</keyword>
<dbReference type="PROSITE" id="PS50263">
    <property type="entry name" value="CN_HYDROLASE"/>
    <property type="match status" value="1"/>
</dbReference>
<dbReference type="InterPro" id="IPR004563">
    <property type="entry name" value="Apolipo_AcylTrfase"/>
</dbReference>
<dbReference type="GO" id="GO:0005886">
    <property type="term" value="C:plasma membrane"/>
    <property type="evidence" value="ECO:0007669"/>
    <property type="project" value="UniProtKB-SubCell"/>
</dbReference>
<accession>A0AA96WI83</accession>
<evidence type="ECO:0000256" key="1">
    <source>
        <dbReference type="ARBA" id="ARBA00004651"/>
    </source>
</evidence>
<protein>
    <recommendedName>
        <fullName evidence="8">Apolipoprotein N-acyltransferase</fullName>
        <shortName evidence="8">ALP N-acyltransferase</shortName>
        <ecNumber evidence="8">2.3.1.269</ecNumber>
    </recommendedName>
</protein>
<dbReference type="GO" id="GO:0042158">
    <property type="term" value="P:lipoprotein biosynthetic process"/>
    <property type="evidence" value="ECO:0007669"/>
    <property type="project" value="UniProtKB-UniRule"/>
</dbReference>
<feature type="domain" description="CN hydrolase" evidence="9">
    <location>
        <begin position="263"/>
        <end position="506"/>
    </location>
</feature>
<dbReference type="EC" id="2.3.1.269" evidence="8"/>
<dbReference type="Pfam" id="PF00795">
    <property type="entry name" value="CN_hydrolase"/>
    <property type="match status" value="1"/>
</dbReference>
<organism evidence="10">
    <name type="scientific">Leptolyngbya sp. NK1-12</name>
    <dbReference type="NCBI Taxonomy" id="2547451"/>
    <lineage>
        <taxon>Bacteria</taxon>
        <taxon>Bacillati</taxon>
        <taxon>Cyanobacteriota</taxon>
        <taxon>Cyanophyceae</taxon>
        <taxon>Leptolyngbyales</taxon>
        <taxon>Leptolyngbyaceae</taxon>
        <taxon>Leptolyngbya group</taxon>
        <taxon>Leptolyngbya</taxon>
    </lineage>
</organism>
<comment type="similarity">
    <text evidence="8">Belongs to the CN hydrolase family. Apolipoprotein N-acyltransferase subfamily.</text>
</comment>
<evidence type="ECO:0000256" key="7">
    <source>
        <dbReference type="ARBA" id="ARBA00023315"/>
    </source>
</evidence>
<evidence type="ECO:0000256" key="6">
    <source>
        <dbReference type="ARBA" id="ARBA00023136"/>
    </source>
</evidence>
<name>A0AA96WI83_9CYAN</name>
<dbReference type="CDD" id="cd07571">
    <property type="entry name" value="ALP_N-acyl_transferase"/>
    <property type="match status" value="1"/>
</dbReference>
<sequence>MPPPADSQVPIIKPSPTADFPLRLSRSTLLLLAFGSGVGMGLAPAPGNAWFLAWIALAPLWVLVYRSAAPLPAALVWGIGYHGLALSWIRDLHPLTWMGVPWLASLAITGFCWAFITLWGALLVVLWAWLLRRLTGIAGKSRTDCTVWFRILLGVALWCGLEALWGRGVLYWTSLSYTQSPHNLAILHLGQLSGPLAVTAALVAFNGVLAEAWLQWQRQVVLAVRRLLITGLALLLGLHLVGFLLYSQPLADSTDSALKVGIVQGNIPTRIKLFEQGLRLSLENYVKGYERLVAEGVDAVLTPEGALPWLWIQQPTDNPLYRAIVENGVPAWIGTVGLRQGRVTQTLFSISATGELVGRYDKVKLVPLGEYIPFESVLGGLINRLSPVGASMLPGELDQRLQTPFGQAIAGICYESAFPDLFRHQAASGGSFILTASNNDPYGRAMMAQHHAQDVMRAVETNRWAVRATNTGLSGIVDPHGHTAWLSRFRSFETHAHTIYRRQIQTLYVRWGDWLTPGLLGLSSAIWIIRALRRN</sequence>
<dbReference type="EMBL" id="CP053586">
    <property type="protein sequence ID" value="WNZ21806.1"/>
    <property type="molecule type" value="Genomic_DNA"/>
</dbReference>
<dbReference type="AlphaFoldDB" id="A0AA96WI83"/>
<dbReference type="InterPro" id="IPR045378">
    <property type="entry name" value="LNT_N"/>
</dbReference>
<comment type="pathway">
    <text evidence="8">Protein modification; lipoprotein biosynthesis (N-acyl transfer).</text>
</comment>
<evidence type="ECO:0000256" key="2">
    <source>
        <dbReference type="ARBA" id="ARBA00022475"/>
    </source>
</evidence>
<dbReference type="HAMAP" id="MF_01148">
    <property type="entry name" value="Lnt"/>
    <property type="match status" value="1"/>
</dbReference>
<evidence type="ECO:0000256" key="4">
    <source>
        <dbReference type="ARBA" id="ARBA00022692"/>
    </source>
</evidence>
<dbReference type="GO" id="GO:0016410">
    <property type="term" value="F:N-acyltransferase activity"/>
    <property type="evidence" value="ECO:0007669"/>
    <property type="project" value="UniProtKB-UniRule"/>
</dbReference>
<dbReference type="SUPFAM" id="SSF56317">
    <property type="entry name" value="Carbon-nitrogen hydrolase"/>
    <property type="match status" value="1"/>
</dbReference>
<gene>
    <name evidence="8 10" type="primary">lnt</name>
    <name evidence="10" type="ORF">HJG54_02260</name>
</gene>
<evidence type="ECO:0000256" key="8">
    <source>
        <dbReference type="HAMAP-Rule" id="MF_01148"/>
    </source>
</evidence>
<keyword evidence="7 8" id="KW-0012">Acyltransferase</keyword>
<dbReference type="Gene3D" id="3.60.110.10">
    <property type="entry name" value="Carbon-nitrogen hydrolase"/>
    <property type="match status" value="1"/>
</dbReference>
<evidence type="ECO:0000259" key="9">
    <source>
        <dbReference type="PROSITE" id="PS50263"/>
    </source>
</evidence>
<keyword evidence="3 8" id="KW-0808">Transferase</keyword>
<comment type="catalytic activity">
    <reaction evidence="8">
        <text>N-terminal S-1,2-diacyl-sn-glyceryl-L-cysteinyl-[lipoprotein] + a glycerophospholipid = N-acyl-S-1,2-diacyl-sn-glyceryl-L-cysteinyl-[lipoprotein] + a 2-acyl-sn-glycero-3-phospholipid + H(+)</text>
        <dbReference type="Rhea" id="RHEA:48228"/>
        <dbReference type="Rhea" id="RHEA-COMP:14681"/>
        <dbReference type="Rhea" id="RHEA-COMP:14684"/>
        <dbReference type="ChEBI" id="CHEBI:15378"/>
        <dbReference type="ChEBI" id="CHEBI:136912"/>
        <dbReference type="ChEBI" id="CHEBI:140656"/>
        <dbReference type="ChEBI" id="CHEBI:140657"/>
        <dbReference type="ChEBI" id="CHEBI:140660"/>
        <dbReference type="EC" id="2.3.1.269"/>
    </reaction>
</comment>
<feature type="transmembrane region" description="Helical" evidence="8">
    <location>
        <begin position="226"/>
        <end position="246"/>
    </location>
</feature>
<feature type="transmembrane region" description="Helical" evidence="8">
    <location>
        <begin position="102"/>
        <end position="130"/>
    </location>
</feature>
<reference evidence="10" key="1">
    <citation type="submission" date="2020-05" db="EMBL/GenBank/DDBJ databases">
        <authorList>
            <person name="Zhu T."/>
            <person name="Keshari N."/>
            <person name="Lu X."/>
        </authorList>
    </citation>
    <scope>NUCLEOTIDE SEQUENCE</scope>
    <source>
        <strain evidence="10">NK1-12</strain>
    </source>
</reference>
<feature type="transmembrane region" description="Helical" evidence="8">
    <location>
        <begin position="72"/>
        <end position="90"/>
    </location>
</feature>
<dbReference type="Pfam" id="PF20154">
    <property type="entry name" value="LNT_N"/>
    <property type="match status" value="1"/>
</dbReference>
<comment type="subcellular location">
    <subcellularLocation>
        <location evidence="1 8">Cell membrane</location>
        <topology evidence="1 8">Multi-pass membrane protein</topology>
    </subcellularLocation>
</comment>
<dbReference type="NCBIfam" id="TIGR00546">
    <property type="entry name" value="lnt"/>
    <property type="match status" value="1"/>
</dbReference>